<evidence type="ECO:0000313" key="2">
    <source>
        <dbReference type="Proteomes" id="UP000268696"/>
    </source>
</evidence>
<gene>
    <name evidence="1" type="ORF">C4K03_3845</name>
</gene>
<dbReference type="EMBL" id="CP027754">
    <property type="protein sequence ID" value="AZE55997.1"/>
    <property type="molecule type" value="Genomic_DNA"/>
</dbReference>
<dbReference type="AlphaFoldDB" id="A0A3G7U9H5"/>
<accession>A0A3G7U9H5</accession>
<sequence>MEGDSVNVGAGLPAMAVVQLHLYELADCDRRQASSHI</sequence>
<evidence type="ECO:0000313" key="1">
    <source>
        <dbReference type="EMBL" id="AZE55997.1"/>
    </source>
</evidence>
<proteinExistence type="predicted"/>
<name>A0A3G7U9H5_9PSED</name>
<reference evidence="1 2" key="1">
    <citation type="submission" date="2018-03" db="EMBL/GenBank/DDBJ databases">
        <title>Diversity of phytobeneficial traits revealed by whole-genome analysis of worldwide-isolated phenazine-producing Pseudomonas spp.</title>
        <authorList>
            <person name="Biessy A."/>
            <person name="Novinscak A."/>
            <person name="Blom J."/>
            <person name="Leger G."/>
            <person name="Thomashow L.S."/>
            <person name="Cazorla F.M."/>
            <person name="Josic D."/>
            <person name="Filion M."/>
        </authorList>
    </citation>
    <scope>NUCLEOTIDE SEQUENCE [LARGE SCALE GENOMIC DNA]</scope>
    <source>
        <strain evidence="1 2">30B</strain>
    </source>
</reference>
<organism evidence="1 2">
    <name type="scientific">Pseudomonas synxantha</name>
    <dbReference type="NCBI Taxonomy" id="47883"/>
    <lineage>
        <taxon>Bacteria</taxon>
        <taxon>Pseudomonadati</taxon>
        <taxon>Pseudomonadota</taxon>
        <taxon>Gammaproteobacteria</taxon>
        <taxon>Pseudomonadales</taxon>
        <taxon>Pseudomonadaceae</taxon>
        <taxon>Pseudomonas</taxon>
    </lineage>
</organism>
<dbReference type="Proteomes" id="UP000268696">
    <property type="component" value="Chromosome"/>
</dbReference>
<protein>
    <submittedName>
        <fullName evidence="1">Uncharacterized protein</fullName>
    </submittedName>
</protein>